<gene>
    <name evidence="1" type="ORF">AS156_15350</name>
</gene>
<sequence>MSRSGAASRRPACGPALLDDLVDGLAPFGLRRLLLAEGLGQRLAANGLEAVDLAAGIFDGEGLGVIGTEPSGALLAGLPIDELEGKRSQRQPW</sequence>
<evidence type="ECO:0000313" key="2">
    <source>
        <dbReference type="Proteomes" id="UP000057737"/>
    </source>
</evidence>
<keyword evidence="2" id="KW-1185">Reference proteome</keyword>
<comment type="caution">
    <text evidence="1">The sequence shown here is derived from an EMBL/GenBank/DDBJ whole genome shotgun (WGS) entry which is preliminary data.</text>
</comment>
<reference evidence="1 2" key="1">
    <citation type="submission" date="2015-11" db="EMBL/GenBank/DDBJ databases">
        <title>Draft Genome Sequence of the Strain BR 10303 (Bradyrhizobium sp.) isolated from nodules of Centrolobium paraense.</title>
        <authorList>
            <person name="Zelli J.E."/>
            <person name="Simoes-Araujo J.L."/>
            <person name="Barauna A.C."/>
            <person name="Silva K."/>
        </authorList>
    </citation>
    <scope>NUCLEOTIDE SEQUENCE [LARGE SCALE GENOMIC DNA]</scope>
    <source>
        <strain evidence="1 2">BR 10303</strain>
    </source>
</reference>
<evidence type="ECO:0000313" key="1">
    <source>
        <dbReference type="EMBL" id="KWV49897.1"/>
    </source>
</evidence>
<dbReference type="AlphaFoldDB" id="A0A120FJZ7"/>
<proteinExistence type="predicted"/>
<name>A0A120FJZ7_9BRAD</name>
<protein>
    <submittedName>
        <fullName evidence="1">Uncharacterized protein</fullName>
    </submittedName>
</protein>
<accession>A0A120FJZ7</accession>
<organism evidence="1 2">
    <name type="scientific">Bradyrhizobium macuxiense</name>
    <dbReference type="NCBI Taxonomy" id="1755647"/>
    <lineage>
        <taxon>Bacteria</taxon>
        <taxon>Pseudomonadati</taxon>
        <taxon>Pseudomonadota</taxon>
        <taxon>Alphaproteobacteria</taxon>
        <taxon>Hyphomicrobiales</taxon>
        <taxon>Nitrobacteraceae</taxon>
        <taxon>Bradyrhizobium</taxon>
    </lineage>
</organism>
<dbReference type="Proteomes" id="UP000057737">
    <property type="component" value="Unassembled WGS sequence"/>
</dbReference>
<dbReference type="EMBL" id="LNCU01000098">
    <property type="protein sequence ID" value="KWV49897.1"/>
    <property type="molecule type" value="Genomic_DNA"/>
</dbReference>
<dbReference type="RefSeq" id="WP_066512158.1">
    <property type="nucleotide sequence ID" value="NZ_LNCU01000098.1"/>
</dbReference>